<proteinExistence type="predicted"/>
<comment type="caution">
    <text evidence="1">The sequence shown here is derived from an EMBL/GenBank/DDBJ whole genome shotgun (WGS) entry which is preliminary data.</text>
</comment>
<dbReference type="EMBL" id="JAVSNG010000001">
    <property type="protein sequence ID" value="MDT4403294.1"/>
    <property type="molecule type" value="Genomic_DNA"/>
</dbReference>
<name>A0ABU3IM47_9BACE</name>
<keyword evidence="2" id="KW-1185">Reference proteome</keyword>
<evidence type="ECO:0000313" key="2">
    <source>
        <dbReference type="Proteomes" id="UP001269297"/>
    </source>
</evidence>
<reference evidence="2" key="1">
    <citation type="submission" date="2023-07" db="EMBL/GenBank/DDBJ databases">
        <title>Reintroducing virulent viruses to syntetic microbiomes.</title>
        <authorList>
            <person name="Wilde J."/>
            <person name="Boyes R."/>
            <person name="Robinson A.V."/>
            <person name="Daisley B.A."/>
            <person name="Allen-Vercoe E."/>
        </authorList>
    </citation>
    <scope>NUCLEOTIDE SEQUENCE [LARGE SCALE GENOMIC DNA]</scope>
    <source>
        <strain evidence="2">225S_1D6FAA</strain>
    </source>
</reference>
<evidence type="ECO:0000313" key="1">
    <source>
        <dbReference type="EMBL" id="MDT4403294.1"/>
    </source>
</evidence>
<accession>A0ABU3IM47</accession>
<organism evidence="1 2">
    <name type="scientific">Bacteroides koreensis</name>
    <dbReference type="NCBI Taxonomy" id="1912896"/>
    <lineage>
        <taxon>Bacteria</taxon>
        <taxon>Pseudomonadati</taxon>
        <taxon>Bacteroidota</taxon>
        <taxon>Bacteroidia</taxon>
        <taxon>Bacteroidales</taxon>
        <taxon>Bacteroidaceae</taxon>
        <taxon>Bacteroides</taxon>
    </lineage>
</organism>
<dbReference type="RefSeq" id="WP_138274500.1">
    <property type="nucleotide sequence ID" value="NZ_JAVSNG010000001.1"/>
</dbReference>
<gene>
    <name evidence="1" type="ORF">RO706_03555</name>
</gene>
<protein>
    <submittedName>
        <fullName evidence="1">Uncharacterized protein</fullName>
    </submittedName>
</protein>
<dbReference type="Proteomes" id="UP001269297">
    <property type="component" value="Unassembled WGS sequence"/>
</dbReference>
<sequence length="114" mass="13300">MEDYMKKAATAFLVGRPYGMRVDFKRKGYVLFNRRMNILGNEKPGEVDSLPLEGFEVERIPLNGERVERYGDFTDVFFYSTRTDPYMGIAPDFSKLKAYNRYMYALSLVLGRDL</sequence>